<evidence type="ECO:0000256" key="1">
    <source>
        <dbReference type="SAM" id="MobiDB-lite"/>
    </source>
</evidence>
<name>A0A9X2RN33_9ACTN</name>
<proteinExistence type="predicted"/>
<dbReference type="RefSeq" id="WP_168096987.1">
    <property type="nucleotide sequence ID" value="NZ_JAATER010000922.1"/>
</dbReference>
<comment type="caution">
    <text evidence="2">The sequence shown here is derived from an EMBL/GenBank/DDBJ whole genome shotgun (WGS) entry which is preliminary data.</text>
</comment>
<gene>
    <name evidence="2" type="ORF">NQU55_22325</name>
</gene>
<evidence type="ECO:0000313" key="3">
    <source>
        <dbReference type="Proteomes" id="UP001142374"/>
    </source>
</evidence>
<protein>
    <submittedName>
        <fullName evidence="2">Uncharacterized protein</fullName>
    </submittedName>
</protein>
<keyword evidence="3" id="KW-1185">Reference proteome</keyword>
<evidence type="ECO:0000313" key="2">
    <source>
        <dbReference type="EMBL" id="MCQ8772483.1"/>
    </source>
</evidence>
<dbReference type="AlphaFoldDB" id="A0A9X2RN33"/>
<dbReference type="Proteomes" id="UP001142374">
    <property type="component" value="Unassembled WGS sequence"/>
</dbReference>
<accession>A0A9X2RN33</accession>
<dbReference type="EMBL" id="JANIID010000021">
    <property type="protein sequence ID" value="MCQ8772483.1"/>
    <property type="molecule type" value="Genomic_DNA"/>
</dbReference>
<feature type="compositionally biased region" description="Basic and acidic residues" evidence="1">
    <location>
        <begin position="1"/>
        <end position="22"/>
    </location>
</feature>
<organism evidence="2 3">
    <name type="scientific">Streptomyces telluris</name>
    <dbReference type="NCBI Taxonomy" id="2720021"/>
    <lineage>
        <taxon>Bacteria</taxon>
        <taxon>Bacillati</taxon>
        <taxon>Actinomycetota</taxon>
        <taxon>Actinomycetes</taxon>
        <taxon>Kitasatosporales</taxon>
        <taxon>Streptomycetaceae</taxon>
        <taxon>Streptomyces</taxon>
    </lineage>
</organism>
<reference evidence="2" key="1">
    <citation type="submission" date="2022-06" db="EMBL/GenBank/DDBJ databases">
        <title>WGS of actinobacteria.</title>
        <authorList>
            <person name="Thawai C."/>
        </authorList>
    </citation>
    <scope>NUCLEOTIDE SEQUENCE</scope>
    <source>
        <strain evidence="2">AA8</strain>
    </source>
</reference>
<feature type="region of interest" description="Disordered" evidence="1">
    <location>
        <begin position="1"/>
        <end position="70"/>
    </location>
</feature>
<feature type="compositionally biased region" description="Basic and acidic residues" evidence="1">
    <location>
        <begin position="30"/>
        <end position="39"/>
    </location>
</feature>
<feature type="compositionally biased region" description="Low complexity" evidence="1">
    <location>
        <begin position="40"/>
        <end position="63"/>
    </location>
</feature>
<sequence>MDRGSSKHGAKRDDELKKEVAELTRSGRPTRTEEWRDAEPLTPEEPGAEPGAGERSAPGAGEARPGRSRP</sequence>